<evidence type="ECO:0000313" key="1">
    <source>
        <dbReference type="EMBL" id="GIF90348.1"/>
    </source>
</evidence>
<evidence type="ECO:0000313" key="2">
    <source>
        <dbReference type="Proteomes" id="UP000619293"/>
    </source>
</evidence>
<accession>A0A8J3K4X6</accession>
<comment type="caution">
    <text evidence="1">The sequence shown here is derived from an EMBL/GenBank/DDBJ whole genome shotgun (WGS) entry which is preliminary data.</text>
</comment>
<dbReference type="RefSeq" id="WP_191842840.1">
    <property type="nucleotide sequence ID" value="NZ_BAAALB010000028.1"/>
</dbReference>
<reference evidence="1 2" key="1">
    <citation type="submission" date="2021-01" db="EMBL/GenBank/DDBJ databases">
        <title>Whole genome shotgun sequence of Catellatospora chokoriensis NBRC 107358.</title>
        <authorList>
            <person name="Komaki H."/>
            <person name="Tamura T."/>
        </authorList>
    </citation>
    <scope>NUCLEOTIDE SEQUENCE [LARGE SCALE GENOMIC DNA]</scope>
    <source>
        <strain evidence="1 2">NBRC 107358</strain>
    </source>
</reference>
<name>A0A8J3K4X6_9ACTN</name>
<dbReference type="EMBL" id="BONG01000022">
    <property type="protein sequence ID" value="GIF90348.1"/>
    <property type="molecule type" value="Genomic_DNA"/>
</dbReference>
<keyword evidence="2" id="KW-1185">Reference proteome</keyword>
<sequence>MKFRRGRIPRFDEHGVRLEPVLPGRILERTDGPVMFRDEEISRAGVHVTRTPVLTRWHGGGVFGWTSRRAQTGQGEAASNLQYDAAIPPRTVTG</sequence>
<gene>
    <name evidence="1" type="ORF">Cch02nite_37920</name>
</gene>
<dbReference type="Proteomes" id="UP000619293">
    <property type="component" value="Unassembled WGS sequence"/>
</dbReference>
<dbReference type="AlphaFoldDB" id="A0A8J3K4X6"/>
<organism evidence="1 2">
    <name type="scientific">Catellatospora chokoriensis</name>
    <dbReference type="NCBI Taxonomy" id="310353"/>
    <lineage>
        <taxon>Bacteria</taxon>
        <taxon>Bacillati</taxon>
        <taxon>Actinomycetota</taxon>
        <taxon>Actinomycetes</taxon>
        <taxon>Micromonosporales</taxon>
        <taxon>Micromonosporaceae</taxon>
        <taxon>Catellatospora</taxon>
    </lineage>
</organism>
<protein>
    <submittedName>
        <fullName evidence="1">Uncharacterized protein</fullName>
    </submittedName>
</protein>
<proteinExistence type="predicted"/>